<reference evidence="1 2" key="1">
    <citation type="submission" date="2018-01" db="EMBL/GenBank/DDBJ databases">
        <title>Genome sequence of a Cantenovulum-like bacteria.</title>
        <authorList>
            <person name="Tan W.R."/>
            <person name="Lau N.-S."/>
            <person name="Go F."/>
            <person name="Amirul A.-A.A."/>
        </authorList>
    </citation>
    <scope>NUCLEOTIDE SEQUENCE [LARGE SCALE GENOMIC DNA]</scope>
    <source>
        <strain evidence="1 2">CCB-QB4</strain>
    </source>
</reference>
<gene>
    <name evidence="1" type="ORF">C2869_07895</name>
</gene>
<evidence type="ECO:0000313" key="2">
    <source>
        <dbReference type="Proteomes" id="UP000244441"/>
    </source>
</evidence>
<protein>
    <submittedName>
        <fullName evidence="1">Uncharacterized protein</fullName>
    </submittedName>
</protein>
<evidence type="ECO:0000313" key="1">
    <source>
        <dbReference type="EMBL" id="AWB66354.1"/>
    </source>
</evidence>
<dbReference type="AlphaFoldDB" id="A0A2S0VQ69"/>
<name>A0A2S0VQ69_9ALTE</name>
<dbReference type="EMBL" id="CP026604">
    <property type="protein sequence ID" value="AWB66354.1"/>
    <property type="molecule type" value="Genomic_DNA"/>
</dbReference>
<keyword evidence="2" id="KW-1185">Reference proteome</keyword>
<accession>A0A2S0VQ69</accession>
<organism evidence="1 2">
    <name type="scientific">Saccharobesus litoralis</name>
    <dbReference type="NCBI Taxonomy" id="2172099"/>
    <lineage>
        <taxon>Bacteria</taxon>
        <taxon>Pseudomonadati</taxon>
        <taxon>Pseudomonadota</taxon>
        <taxon>Gammaproteobacteria</taxon>
        <taxon>Alteromonadales</taxon>
        <taxon>Alteromonadaceae</taxon>
        <taxon>Saccharobesus</taxon>
    </lineage>
</organism>
<dbReference type="KEGG" id="cate:C2869_07895"/>
<sequence length="111" mass="12968">MLPLKLFKLSIIKSQFVEKLKKPTFDNRLFTSRPYLTVYSAVFEQKDKRSNYFKFISKKCLTKNENSLKCAPHNDGAANKRFYQVSLPSFKKETSKTMSKKFKTGVDIKEV</sequence>
<dbReference type="Proteomes" id="UP000244441">
    <property type="component" value="Chromosome"/>
</dbReference>
<proteinExistence type="predicted"/>